<dbReference type="SMART" id="SM00852">
    <property type="entry name" value="MoCF_biosynth"/>
    <property type="match status" value="1"/>
</dbReference>
<feature type="domain" description="MoaB/Mog" evidence="1">
    <location>
        <begin position="8"/>
        <end position="168"/>
    </location>
</feature>
<dbReference type="CDD" id="cd00885">
    <property type="entry name" value="cinA"/>
    <property type="match status" value="1"/>
</dbReference>
<evidence type="ECO:0000259" key="1">
    <source>
        <dbReference type="SMART" id="SM00852"/>
    </source>
</evidence>
<dbReference type="RefSeq" id="WP_066511000.1">
    <property type="nucleotide sequence ID" value="NZ_LNCU01000089.1"/>
</dbReference>
<name>A0A109JM57_9BRAD</name>
<dbReference type="InterPro" id="IPR050101">
    <property type="entry name" value="CinA"/>
</dbReference>
<dbReference type="InterPro" id="IPR036425">
    <property type="entry name" value="MoaB/Mog-like_dom_sf"/>
</dbReference>
<organism evidence="2 3">
    <name type="scientific">Bradyrhizobium macuxiense</name>
    <dbReference type="NCBI Taxonomy" id="1755647"/>
    <lineage>
        <taxon>Bacteria</taxon>
        <taxon>Pseudomonadati</taxon>
        <taxon>Pseudomonadota</taxon>
        <taxon>Alphaproteobacteria</taxon>
        <taxon>Hyphomicrobiales</taxon>
        <taxon>Nitrobacteraceae</taxon>
        <taxon>Bradyrhizobium</taxon>
    </lineage>
</organism>
<dbReference type="InterPro" id="IPR056596">
    <property type="entry name" value="FLAD1_M"/>
</dbReference>
<dbReference type="PANTHER" id="PTHR13939:SF0">
    <property type="entry name" value="NMN AMIDOHYDROLASE-LIKE PROTEIN YFAY"/>
    <property type="match status" value="1"/>
</dbReference>
<dbReference type="Pfam" id="PF00994">
    <property type="entry name" value="MoCF_biosynth"/>
    <property type="match status" value="1"/>
</dbReference>
<dbReference type="Pfam" id="PF24102">
    <property type="entry name" value="FLAD1_M"/>
    <property type="match status" value="1"/>
</dbReference>
<gene>
    <name evidence="2" type="ORF">AS156_13095</name>
</gene>
<dbReference type="PANTHER" id="PTHR13939">
    <property type="entry name" value="NICOTINAMIDE-NUCLEOTIDE AMIDOHYDROLASE PNCC"/>
    <property type="match status" value="1"/>
</dbReference>
<sequence length="251" mass="27105">MSEIVTAGLLVIGDEILSGRTKDKNIGFIAEYLTNIGIDLKEVRVVADDEADIVAALDALRHRYTYVFTTGGIGPTHDDITADSVAKAFGVDIHHHPDVVARFRERWSEQDLNEARLRMARVPDGAELIQSATILAPGFKLGNVIVMAGIPTIMQAMMDIVAPTLKSGVRMLSDSVRADAREGDIGGPLRAIAEAHPETIIGSYPFQDESRKPNTNLVVRSRDPEKLAAAMGAVKEMLKQVQAAQKKPAAG</sequence>
<dbReference type="Gene3D" id="3.40.980.10">
    <property type="entry name" value="MoaB/Mog-like domain"/>
    <property type="match status" value="1"/>
</dbReference>
<evidence type="ECO:0000313" key="2">
    <source>
        <dbReference type="EMBL" id="KWV51498.1"/>
    </source>
</evidence>
<accession>A0A109JM57</accession>
<protein>
    <submittedName>
        <fullName evidence="2">Molybdenum cofactor biosynthesis protein</fullName>
    </submittedName>
</protein>
<dbReference type="Proteomes" id="UP000057737">
    <property type="component" value="Unassembled WGS sequence"/>
</dbReference>
<keyword evidence="3" id="KW-1185">Reference proteome</keyword>
<comment type="caution">
    <text evidence="2">The sequence shown here is derived from an EMBL/GenBank/DDBJ whole genome shotgun (WGS) entry which is preliminary data.</text>
</comment>
<reference evidence="2 3" key="1">
    <citation type="submission" date="2015-11" db="EMBL/GenBank/DDBJ databases">
        <title>Draft Genome Sequence of the Strain BR 10303 (Bradyrhizobium sp.) isolated from nodules of Centrolobium paraense.</title>
        <authorList>
            <person name="Zelli J.E."/>
            <person name="Simoes-Araujo J.L."/>
            <person name="Barauna A.C."/>
            <person name="Silva K."/>
        </authorList>
    </citation>
    <scope>NUCLEOTIDE SEQUENCE [LARGE SCALE GENOMIC DNA]</scope>
    <source>
        <strain evidence="2 3">BR 10303</strain>
    </source>
</reference>
<dbReference type="AlphaFoldDB" id="A0A109JM57"/>
<dbReference type="EMBL" id="LNCU01000089">
    <property type="protein sequence ID" value="KWV51498.1"/>
    <property type="molecule type" value="Genomic_DNA"/>
</dbReference>
<dbReference type="InterPro" id="IPR001453">
    <property type="entry name" value="MoaB/Mog_dom"/>
</dbReference>
<evidence type="ECO:0000313" key="3">
    <source>
        <dbReference type="Proteomes" id="UP000057737"/>
    </source>
</evidence>
<dbReference type="SUPFAM" id="SSF53218">
    <property type="entry name" value="Molybdenum cofactor biosynthesis proteins"/>
    <property type="match status" value="1"/>
</dbReference>
<proteinExistence type="predicted"/>
<dbReference type="OrthoDB" id="9801454at2"/>